<feature type="region of interest" description="Disordered" evidence="1">
    <location>
        <begin position="1"/>
        <end position="35"/>
    </location>
</feature>
<name>A0A0L0TDR9_ALLM3</name>
<dbReference type="AlphaFoldDB" id="A0A0L0TDR9"/>
<feature type="compositionally biased region" description="Low complexity" evidence="1">
    <location>
        <begin position="154"/>
        <end position="173"/>
    </location>
</feature>
<evidence type="ECO:0000256" key="1">
    <source>
        <dbReference type="SAM" id="MobiDB-lite"/>
    </source>
</evidence>
<keyword evidence="2" id="KW-0472">Membrane</keyword>
<keyword evidence="2" id="KW-1133">Transmembrane helix</keyword>
<gene>
    <name evidence="3" type="ORF">AMAG_16931</name>
</gene>
<reference evidence="4" key="2">
    <citation type="submission" date="2009-11" db="EMBL/GenBank/DDBJ databases">
        <title>The Genome Sequence of Allomyces macrogynus strain ATCC 38327.</title>
        <authorList>
            <consortium name="The Broad Institute Genome Sequencing Platform"/>
            <person name="Russ C."/>
            <person name="Cuomo C."/>
            <person name="Shea T."/>
            <person name="Young S.K."/>
            <person name="Zeng Q."/>
            <person name="Koehrsen M."/>
            <person name="Haas B."/>
            <person name="Borodovsky M."/>
            <person name="Guigo R."/>
            <person name="Alvarado L."/>
            <person name="Berlin A."/>
            <person name="Borenstein D."/>
            <person name="Chen Z."/>
            <person name="Engels R."/>
            <person name="Freedman E."/>
            <person name="Gellesch M."/>
            <person name="Goldberg J."/>
            <person name="Griggs A."/>
            <person name="Gujja S."/>
            <person name="Heiman D."/>
            <person name="Hepburn T."/>
            <person name="Howarth C."/>
            <person name="Jen D."/>
            <person name="Larson L."/>
            <person name="Lewis B."/>
            <person name="Mehta T."/>
            <person name="Park D."/>
            <person name="Pearson M."/>
            <person name="Roberts A."/>
            <person name="Saif S."/>
            <person name="Shenoy N."/>
            <person name="Sisk P."/>
            <person name="Stolte C."/>
            <person name="Sykes S."/>
            <person name="Walk T."/>
            <person name="White J."/>
            <person name="Yandava C."/>
            <person name="Burger G."/>
            <person name="Gray M.W."/>
            <person name="Holland P.W.H."/>
            <person name="King N."/>
            <person name="Lang F.B.F."/>
            <person name="Roger A.J."/>
            <person name="Ruiz-Trillo I."/>
            <person name="Lander E."/>
            <person name="Nusbaum C."/>
        </authorList>
    </citation>
    <scope>NUCLEOTIDE SEQUENCE [LARGE SCALE GENOMIC DNA]</scope>
    <source>
        <strain evidence="4">ATCC 38327</strain>
    </source>
</reference>
<evidence type="ECO:0000313" key="4">
    <source>
        <dbReference type="Proteomes" id="UP000054350"/>
    </source>
</evidence>
<keyword evidence="4" id="KW-1185">Reference proteome</keyword>
<protein>
    <submittedName>
        <fullName evidence="3">Uncharacterized protein</fullName>
    </submittedName>
</protein>
<dbReference type="Proteomes" id="UP000054350">
    <property type="component" value="Unassembled WGS sequence"/>
</dbReference>
<feature type="region of interest" description="Disordered" evidence="1">
    <location>
        <begin position="221"/>
        <end position="253"/>
    </location>
</feature>
<feature type="compositionally biased region" description="Low complexity" evidence="1">
    <location>
        <begin position="310"/>
        <end position="323"/>
    </location>
</feature>
<dbReference type="OrthoDB" id="550577at2759"/>
<sequence length="569" mass="59075">MSSGRFDQVPQRRDKPALCSNDGDQQYPLAMPPQSLSMRAPARPCAATATTAIARPSRPRRATTRAPSAWKVLAVLVLALVALGHIAMGPILAAAKKSSLTTSDTLTSPTITSSKVDIILPTFSISLTGPNPLFPAPAPTALSSSMPLAANQTEATPTLTPTTTARKATSTSSRISGSLEPTEDPEPTLLPHNRVIIVTPPQGFNTDATTTSTKVTILKSSTHTPDLPDAPEAPTVDDPTADTGRDAPMPAVVSTVPGWRQTPMATTFPTGWDMLVQIGGGQSAVLAQNAAVPAPANRRGVPAVVAKSGSGSAAAAATPTPTARANLGPGQTSPNSTDDDDDGGTGRLTSKKNGTALTDDGIAATCGNGQCDVGETCTNCWADCGVVVGNMLIACDLGWQRCKNPNKTVLIMTNQTNENAPLPTDLLKQYPIHVVTSGKQLTVYPFLQPDANLTYLDAHPGITSLVYVATAGNLNATVSWFVGKGWRIVSARECRVGADRAPLIWDNPLSLDMSGVKADDVEASVIAEQGRLLLKSLLGGPPESRGARSVEWGAVGWSVVLAAAVVRLA</sequence>
<dbReference type="EMBL" id="GG745384">
    <property type="protein sequence ID" value="KNE72826.1"/>
    <property type="molecule type" value="Genomic_DNA"/>
</dbReference>
<organism evidence="3 4">
    <name type="scientific">Allomyces macrogynus (strain ATCC 38327)</name>
    <name type="common">Allomyces javanicus var. macrogynus</name>
    <dbReference type="NCBI Taxonomy" id="578462"/>
    <lineage>
        <taxon>Eukaryota</taxon>
        <taxon>Fungi</taxon>
        <taxon>Fungi incertae sedis</taxon>
        <taxon>Blastocladiomycota</taxon>
        <taxon>Blastocladiomycetes</taxon>
        <taxon>Blastocladiales</taxon>
        <taxon>Blastocladiaceae</taxon>
        <taxon>Allomyces</taxon>
    </lineage>
</organism>
<feature type="region of interest" description="Disordered" evidence="1">
    <location>
        <begin position="310"/>
        <end position="354"/>
    </location>
</feature>
<evidence type="ECO:0000256" key="2">
    <source>
        <dbReference type="SAM" id="Phobius"/>
    </source>
</evidence>
<dbReference type="VEuPathDB" id="FungiDB:AMAG_16931"/>
<accession>A0A0L0TDR9</accession>
<evidence type="ECO:0000313" key="3">
    <source>
        <dbReference type="EMBL" id="KNE72826.1"/>
    </source>
</evidence>
<proteinExistence type="predicted"/>
<feature type="region of interest" description="Disordered" evidence="1">
    <location>
        <begin position="154"/>
        <end position="189"/>
    </location>
</feature>
<reference evidence="3 4" key="1">
    <citation type="submission" date="2009-11" db="EMBL/GenBank/DDBJ databases">
        <title>Annotation of Allomyces macrogynus ATCC 38327.</title>
        <authorList>
            <consortium name="The Broad Institute Genome Sequencing Platform"/>
            <person name="Russ C."/>
            <person name="Cuomo C."/>
            <person name="Burger G."/>
            <person name="Gray M.W."/>
            <person name="Holland P.W.H."/>
            <person name="King N."/>
            <person name="Lang F.B.F."/>
            <person name="Roger A.J."/>
            <person name="Ruiz-Trillo I."/>
            <person name="Young S.K."/>
            <person name="Zeng Q."/>
            <person name="Gargeya S."/>
            <person name="Fitzgerald M."/>
            <person name="Haas B."/>
            <person name="Abouelleil A."/>
            <person name="Alvarado L."/>
            <person name="Arachchi H.M."/>
            <person name="Berlin A."/>
            <person name="Chapman S.B."/>
            <person name="Gearin G."/>
            <person name="Goldberg J."/>
            <person name="Griggs A."/>
            <person name="Gujja S."/>
            <person name="Hansen M."/>
            <person name="Heiman D."/>
            <person name="Howarth C."/>
            <person name="Larimer J."/>
            <person name="Lui A."/>
            <person name="MacDonald P.J.P."/>
            <person name="McCowen C."/>
            <person name="Montmayeur A."/>
            <person name="Murphy C."/>
            <person name="Neiman D."/>
            <person name="Pearson M."/>
            <person name="Priest M."/>
            <person name="Roberts A."/>
            <person name="Saif S."/>
            <person name="Shea T."/>
            <person name="Sisk P."/>
            <person name="Stolte C."/>
            <person name="Sykes S."/>
            <person name="Wortman J."/>
            <person name="Nusbaum C."/>
            <person name="Birren B."/>
        </authorList>
    </citation>
    <scope>NUCLEOTIDE SEQUENCE [LARGE SCALE GENOMIC DNA]</scope>
    <source>
        <strain evidence="3 4">ATCC 38327</strain>
    </source>
</reference>
<keyword evidence="2" id="KW-0812">Transmembrane</keyword>
<feature type="transmembrane region" description="Helical" evidence="2">
    <location>
        <begin position="68"/>
        <end position="93"/>
    </location>
</feature>